<accession>A0A7R9G8Z6</accession>
<sequence>MNKIDFVRASQSTQMFARGRKEEPAMETAPRRDRPSFRSKKDFRQESTARDSLSAYVTEFHKLSNVALSRKWVDLFLELQLDRLEILGLIHALKGSYHPSTSASPSKNQLYRVENTLDMGCGDSSVASNWDPVRVFTESKERGEVCVAQVFQRENLVAEDAPEFLQDSMSGVATLREGYDVEFELSPVDTEENLSTMSTESFVNFRCFDEIRAAKALLNISDDADCPLYESRLGRGDGELSANFRDCDDMDVDIDEETAETDPSESSILRAFSSHGSLCSNPSQYSDSHNGAYNANRLKFVMNIARSVADTNCRDYFAQGWLSYLERVSDVADRKIFLVDVGLQSAFSNKSCSKFGGSKIPTVLPPLDYSRRRVPHELCKERRFGHPRRSARNKVSPGESGIVRDGGEAKWGTIMPCPDRRSLGINERLRAGHSFGLCRMEGTIRVFPGGSRVVQWPDSD</sequence>
<name>A0A7R9G8Z6_9CRUS</name>
<feature type="region of interest" description="Disordered" evidence="1">
    <location>
        <begin position="1"/>
        <end position="45"/>
    </location>
</feature>
<dbReference type="EMBL" id="OA882190">
    <property type="protein sequence ID" value="CAD7273638.1"/>
    <property type="molecule type" value="Genomic_DNA"/>
</dbReference>
<dbReference type="Proteomes" id="UP000678499">
    <property type="component" value="Unassembled WGS sequence"/>
</dbReference>
<evidence type="ECO:0000256" key="1">
    <source>
        <dbReference type="SAM" id="MobiDB-lite"/>
    </source>
</evidence>
<evidence type="ECO:0000313" key="2">
    <source>
        <dbReference type="EMBL" id="CAD7273638.1"/>
    </source>
</evidence>
<evidence type="ECO:0000313" key="3">
    <source>
        <dbReference type="Proteomes" id="UP000678499"/>
    </source>
</evidence>
<organism evidence="2">
    <name type="scientific">Notodromas monacha</name>
    <dbReference type="NCBI Taxonomy" id="399045"/>
    <lineage>
        <taxon>Eukaryota</taxon>
        <taxon>Metazoa</taxon>
        <taxon>Ecdysozoa</taxon>
        <taxon>Arthropoda</taxon>
        <taxon>Crustacea</taxon>
        <taxon>Oligostraca</taxon>
        <taxon>Ostracoda</taxon>
        <taxon>Podocopa</taxon>
        <taxon>Podocopida</taxon>
        <taxon>Cypridocopina</taxon>
        <taxon>Cypridoidea</taxon>
        <taxon>Cyprididae</taxon>
        <taxon>Notodromas</taxon>
    </lineage>
</organism>
<dbReference type="EMBL" id="CAJPEX010000153">
    <property type="protein sequence ID" value="CAG0913790.1"/>
    <property type="molecule type" value="Genomic_DNA"/>
</dbReference>
<dbReference type="AlphaFoldDB" id="A0A7R9G8Z6"/>
<reference evidence="2" key="1">
    <citation type="submission" date="2020-11" db="EMBL/GenBank/DDBJ databases">
        <authorList>
            <person name="Tran Van P."/>
        </authorList>
    </citation>
    <scope>NUCLEOTIDE SEQUENCE</scope>
</reference>
<protein>
    <submittedName>
        <fullName evidence="2">Uncharacterized protein</fullName>
    </submittedName>
</protein>
<proteinExistence type="predicted"/>
<gene>
    <name evidence="2" type="ORF">NMOB1V02_LOCUS1513</name>
</gene>
<keyword evidence="3" id="KW-1185">Reference proteome</keyword>
<feature type="compositionally biased region" description="Basic and acidic residues" evidence="1">
    <location>
        <begin position="19"/>
        <end position="45"/>
    </location>
</feature>